<gene>
    <name evidence="4" type="ORF">Agub_g1295</name>
</gene>
<dbReference type="PANTHER" id="PTHR12770">
    <property type="entry name" value="RUS1 FAMILY PROTEIN C16ORF58"/>
    <property type="match status" value="1"/>
</dbReference>
<evidence type="ECO:0000256" key="2">
    <source>
        <dbReference type="SAM" id="MobiDB-lite"/>
    </source>
</evidence>
<feature type="non-terminal residue" evidence="4">
    <location>
        <position position="327"/>
    </location>
</feature>
<evidence type="ECO:0000256" key="1">
    <source>
        <dbReference type="ARBA" id="ARBA00007558"/>
    </source>
</evidence>
<comment type="caution">
    <text evidence="4">The sequence shown here is derived from an EMBL/GenBank/DDBJ whole genome shotgun (WGS) entry which is preliminary data.</text>
</comment>
<feature type="domain" description="Protein root UVB sensitive/RUS" evidence="3">
    <location>
        <begin position="1"/>
        <end position="164"/>
    </location>
</feature>
<sequence length="327" mass="34206">VGALGRLIVGSRFSAEFDEDPRRWRLAAEVLTSAGLALEASTCLAPHLFLQLACAGKFCQALGKGMGKPVFRVIQTHFARAANVGAVAAKEEVWEVVAQMAGLAASVALLGGVQRAGGSDASVLSLWAAIQTLHVALRYRALTTLTFPSLSLKRAALLASEWVRGRPLPDVAAGNAREPVMTDPWDVRPRVRMGCSVAEAYGSGFGAGSSRGDEGGETSGSLSGSLKQWTGGLVVAGSGVTGNRDEGRHKEGTKHVPGAAAASSQAVALLLSYIELYDKEGYVLVWRAGTAHVVLKEGHTGRDLLRAVWQAAWLDCWRGSGSGSSGD</sequence>
<feature type="region of interest" description="Disordered" evidence="2">
    <location>
        <begin position="206"/>
        <end position="226"/>
    </location>
</feature>
<dbReference type="EMBL" id="BMAR01000001">
    <property type="protein sequence ID" value="GFR40703.1"/>
    <property type="molecule type" value="Genomic_DNA"/>
</dbReference>
<comment type="similarity">
    <text evidence="1">Belongs to the RUS1 family.</text>
</comment>
<feature type="non-terminal residue" evidence="4">
    <location>
        <position position="1"/>
    </location>
</feature>
<keyword evidence="5" id="KW-1185">Reference proteome</keyword>
<protein>
    <recommendedName>
        <fullName evidence="3">Protein root UVB sensitive/RUS domain-containing protein</fullName>
    </recommendedName>
</protein>
<proteinExistence type="inferred from homology"/>
<evidence type="ECO:0000313" key="4">
    <source>
        <dbReference type="EMBL" id="GFR40703.1"/>
    </source>
</evidence>
<dbReference type="PANTHER" id="PTHR12770:SF27">
    <property type="entry name" value="PROTEIN ROOT UVB SENSITIVE 5"/>
    <property type="match status" value="1"/>
</dbReference>
<dbReference type="Pfam" id="PF04884">
    <property type="entry name" value="UVB_sens_prot"/>
    <property type="match status" value="1"/>
</dbReference>
<reference evidence="4 5" key="1">
    <citation type="journal article" date="2021" name="Sci. Rep.">
        <title>Genome sequencing of the multicellular alga Astrephomene provides insights into convergent evolution of germ-soma differentiation.</title>
        <authorList>
            <person name="Yamashita S."/>
            <person name="Yamamoto K."/>
            <person name="Matsuzaki R."/>
            <person name="Suzuki S."/>
            <person name="Yamaguchi H."/>
            <person name="Hirooka S."/>
            <person name="Minakuchi Y."/>
            <person name="Miyagishima S."/>
            <person name="Kawachi M."/>
            <person name="Toyoda A."/>
            <person name="Nozaki H."/>
        </authorList>
    </citation>
    <scope>NUCLEOTIDE SEQUENCE [LARGE SCALE GENOMIC DNA]</scope>
    <source>
        <strain evidence="4 5">NIES-4017</strain>
    </source>
</reference>
<name>A0AAD3DHD2_9CHLO</name>
<dbReference type="Proteomes" id="UP001054857">
    <property type="component" value="Unassembled WGS sequence"/>
</dbReference>
<organism evidence="4 5">
    <name type="scientific">Astrephomene gubernaculifera</name>
    <dbReference type="NCBI Taxonomy" id="47775"/>
    <lineage>
        <taxon>Eukaryota</taxon>
        <taxon>Viridiplantae</taxon>
        <taxon>Chlorophyta</taxon>
        <taxon>core chlorophytes</taxon>
        <taxon>Chlorophyceae</taxon>
        <taxon>CS clade</taxon>
        <taxon>Chlamydomonadales</taxon>
        <taxon>Astrephomenaceae</taxon>
        <taxon>Astrephomene</taxon>
    </lineage>
</organism>
<dbReference type="InterPro" id="IPR006968">
    <property type="entry name" value="RUS_fam"/>
</dbReference>
<dbReference type="AlphaFoldDB" id="A0AAD3DHD2"/>
<dbReference type="InterPro" id="IPR054549">
    <property type="entry name" value="UVB_sens_RUS_dom"/>
</dbReference>
<evidence type="ECO:0000259" key="3">
    <source>
        <dbReference type="Pfam" id="PF04884"/>
    </source>
</evidence>
<evidence type="ECO:0000313" key="5">
    <source>
        <dbReference type="Proteomes" id="UP001054857"/>
    </source>
</evidence>
<accession>A0AAD3DHD2</accession>